<reference evidence="4" key="1">
    <citation type="submission" date="2024-01" db="EMBL/GenBank/DDBJ databases">
        <title>GRCr8: a new rat reference genome assembly contstructed from accurate long reads and long range scaffolding.</title>
        <authorList>
            <person name="Doris P.A."/>
            <person name="Kalbfleisch T."/>
            <person name="Li K."/>
            <person name="Howe K."/>
            <person name="Wood J."/>
        </authorList>
    </citation>
    <scope>NUCLEOTIDE SEQUENCE [LARGE SCALE GENOMIC DNA]</scope>
    <source>
        <strain evidence="4">Brown Norway</strain>
    </source>
</reference>
<dbReference type="RGD" id="620175">
    <property type="gene designation" value="Fgf21"/>
</dbReference>
<dbReference type="Pfam" id="PF00167">
    <property type="entry name" value="FGF"/>
    <property type="match status" value="1"/>
</dbReference>
<feature type="region of interest" description="Disordered" evidence="3">
    <location>
        <begin position="190"/>
        <end position="254"/>
    </location>
</feature>
<evidence type="ECO:0000313" key="5">
    <source>
        <dbReference type="Proteomes" id="UP000002494"/>
    </source>
</evidence>
<reference evidence="4" key="3">
    <citation type="submission" date="2025-09" db="UniProtKB">
        <authorList>
            <consortium name="Ensembl"/>
        </authorList>
    </citation>
    <scope>IDENTIFICATION</scope>
    <source>
        <strain evidence="4">Brown Norway</strain>
    </source>
</reference>
<dbReference type="PANTHER" id="PTHR11486">
    <property type="entry name" value="FIBROBLAST GROWTH FACTOR"/>
    <property type="match status" value="1"/>
</dbReference>
<dbReference type="InterPro" id="IPR002209">
    <property type="entry name" value="Fibroblast_GF_fam"/>
</dbReference>
<sequence>MVVDDGGGTSVDGVQLTAVVASILWTHHRLGQSLSPVEEDFWTQPFSQAAEVCIMACPPYLQPPERWKKKEPAESTQTDRNARQSCFRLGVHIATGRRDDDQDTEAHLEIREDGTVVGTAHRSPESLLELKALKPGVIQILGVKASRFLCQQPDGTLYGSPHFDPEACSFRELLLKDGYNVYQSEAHGLPLRLPQKDSQDPATRGPVRFLPMPGLPHEPQEQPGVLPPEPPDVGSSDPLSMVEPLQGRSPSYAS</sequence>
<reference evidence="4" key="2">
    <citation type="submission" date="2025-08" db="UniProtKB">
        <authorList>
            <consortium name="Ensembl"/>
        </authorList>
    </citation>
    <scope>IDENTIFICATION</scope>
    <source>
        <strain evidence="4">Brown Norway</strain>
    </source>
</reference>
<dbReference type="SUPFAM" id="SSF50353">
    <property type="entry name" value="Cytokine"/>
    <property type="match status" value="1"/>
</dbReference>
<evidence type="ECO:0000313" key="4">
    <source>
        <dbReference type="Ensembl" id="ENSRNOP00000108589.1"/>
    </source>
</evidence>
<gene>
    <name evidence="4" type="primary">Fgf21</name>
</gene>
<accession>A0ABK0LY65</accession>
<protein>
    <recommendedName>
        <fullName evidence="2">Fibroblast growth factor</fullName>
        <shortName evidence="2">FGF</shortName>
    </recommendedName>
</protein>
<dbReference type="PRINTS" id="PR00263">
    <property type="entry name" value="HBGFFGF"/>
</dbReference>
<dbReference type="GeneTree" id="ENSGT00940000161866"/>
<dbReference type="Gene3D" id="2.80.10.50">
    <property type="match status" value="1"/>
</dbReference>
<dbReference type="InterPro" id="IPR008996">
    <property type="entry name" value="IL1/FGF"/>
</dbReference>
<dbReference type="PRINTS" id="PR00262">
    <property type="entry name" value="IL1HBGF"/>
</dbReference>
<evidence type="ECO:0000256" key="3">
    <source>
        <dbReference type="SAM" id="MobiDB-lite"/>
    </source>
</evidence>
<name>A0ABK0LY65_RAT</name>
<organism evidence="4 5">
    <name type="scientific">Rattus norvegicus</name>
    <name type="common">Rat</name>
    <dbReference type="NCBI Taxonomy" id="10116"/>
    <lineage>
        <taxon>Eukaryota</taxon>
        <taxon>Metazoa</taxon>
        <taxon>Chordata</taxon>
        <taxon>Craniata</taxon>
        <taxon>Vertebrata</taxon>
        <taxon>Euteleostomi</taxon>
        <taxon>Mammalia</taxon>
        <taxon>Eutheria</taxon>
        <taxon>Euarchontoglires</taxon>
        <taxon>Glires</taxon>
        <taxon>Rodentia</taxon>
        <taxon>Myomorpha</taxon>
        <taxon>Muroidea</taxon>
        <taxon>Muridae</taxon>
        <taxon>Murinae</taxon>
        <taxon>Rattus</taxon>
    </lineage>
</organism>
<dbReference type="Proteomes" id="UP000002494">
    <property type="component" value="Chromosome 1"/>
</dbReference>
<evidence type="ECO:0000256" key="2">
    <source>
        <dbReference type="RuleBase" id="RU049442"/>
    </source>
</evidence>
<keyword evidence="5" id="KW-1185">Reference proteome</keyword>
<dbReference type="PROSITE" id="PS00247">
    <property type="entry name" value="HBGF_FGF"/>
    <property type="match status" value="1"/>
</dbReference>
<dbReference type="SMART" id="SM00442">
    <property type="entry name" value="FGF"/>
    <property type="match status" value="1"/>
</dbReference>
<comment type="similarity">
    <text evidence="1 2">Belongs to the heparin-binding growth factors family.</text>
</comment>
<proteinExistence type="inferred from homology"/>
<dbReference type="Ensembl" id="ENSRNOT00000149413.1">
    <property type="protein sequence ID" value="ENSRNOP00000108589.1"/>
    <property type="gene ID" value="ENSRNOG00000020990.4"/>
</dbReference>
<evidence type="ECO:0000256" key="1">
    <source>
        <dbReference type="ARBA" id="ARBA00007936"/>
    </source>
</evidence>